<reference evidence="3 4" key="1">
    <citation type="submission" date="2014-08" db="EMBL/GenBank/DDBJ databases">
        <title>Genomic and Phenotypic Diversity of Colwellia psychrerythraea strains from Disparate Marine Basins.</title>
        <authorList>
            <person name="Techtmann S.M."/>
            <person name="Stelling S.C."/>
            <person name="Utturkar S.M."/>
            <person name="Alshibli N."/>
            <person name="Harris A."/>
            <person name="Brown S.D."/>
            <person name="Hazen T.C."/>
        </authorList>
    </citation>
    <scope>NUCLEOTIDE SEQUENCE [LARGE SCALE GENOMIC DNA]</scope>
    <source>
        <strain evidence="3 4">ND2E</strain>
    </source>
</reference>
<dbReference type="PANTHER" id="PTHR46797">
    <property type="entry name" value="HTH-TYPE TRANSCRIPTIONAL REGULATOR"/>
    <property type="match status" value="1"/>
</dbReference>
<dbReference type="OrthoDB" id="6401124at2"/>
<dbReference type="GO" id="GO:0003677">
    <property type="term" value="F:DNA binding"/>
    <property type="evidence" value="ECO:0007669"/>
    <property type="project" value="UniProtKB-KW"/>
</dbReference>
<dbReference type="GO" id="GO:0005829">
    <property type="term" value="C:cytosol"/>
    <property type="evidence" value="ECO:0007669"/>
    <property type="project" value="TreeGrafter"/>
</dbReference>
<comment type="caution">
    <text evidence="3">The sequence shown here is derived from an EMBL/GenBank/DDBJ whole genome shotgun (WGS) entry which is preliminary data.</text>
</comment>
<evidence type="ECO:0000313" key="3">
    <source>
        <dbReference type="EMBL" id="KGJ90815.1"/>
    </source>
</evidence>
<dbReference type="AlphaFoldDB" id="A0A099KKL6"/>
<evidence type="ECO:0000259" key="2">
    <source>
        <dbReference type="PROSITE" id="PS50943"/>
    </source>
</evidence>
<name>A0A099KKL6_COLPS</name>
<dbReference type="PANTHER" id="PTHR46797:SF1">
    <property type="entry name" value="METHYLPHOSPHONATE SYNTHASE"/>
    <property type="match status" value="1"/>
</dbReference>
<organism evidence="3 4">
    <name type="scientific">Colwellia psychrerythraea</name>
    <name type="common">Vibrio psychroerythus</name>
    <dbReference type="NCBI Taxonomy" id="28229"/>
    <lineage>
        <taxon>Bacteria</taxon>
        <taxon>Pseudomonadati</taxon>
        <taxon>Pseudomonadota</taxon>
        <taxon>Gammaproteobacteria</taxon>
        <taxon>Alteromonadales</taxon>
        <taxon>Colwelliaceae</taxon>
        <taxon>Colwellia</taxon>
    </lineage>
</organism>
<dbReference type="InterPro" id="IPR050807">
    <property type="entry name" value="TransReg_Diox_bact_type"/>
</dbReference>
<dbReference type="SUPFAM" id="SSF47413">
    <property type="entry name" value="lambda repressor-like DNA-binding domains"/>
    <property type="match status" value="1"/>
</dbReference>
<dbReference type="EMBL" id="JQED01000031">
    <property type="protein sequence ID" value="KGJ90815.1"/>
    <property type="molecule type" value="Genomic_DNA"/>
</dbReference>
<evidence type="ECO:0000313" key="4">
    <source>
        <dbReference type="Proteomes" id="UP000029843"/>
    </source>
</evidence>
<proteinExistence type="predicted"/>
<keyword evidence="1" id="KW-0238">DNA-binding</keyword>
<gene>
    <name evidence="3" type="ORF">ND2E_0058</name>
</gene>
<dbReference type="Gene3D" id="1.10.260.40">
    <property type="entry name" value="lambda repressor-like DNA-binding domains"/>
    <property type="match status" value="1"/>
</dbReference>
<dbReference type="PATRIC" id="fig|28229.4.peg.2556"/>
<dbReference type="InterPro" id="IPR001387">
    <property type="entry name" value="Cro/C1-type_HTH"/>
</dbReference>
<dbReference type="PROSITE" id="PS50943">
    <property type="entry name" value="HTH_CROC1"/>
    <property type="match status" value="1"/>
</dbReference>
<dbReference type="CDD" id="cd00093">
    <property type="entry name" value="HTH_XRE"/>
    <property type="match status" value="1"/>
</dbReference>
<accession>A0A099KKL6</accession>
<dbReference type="Proteomes" id="UP000029843">
    <property type="component" value="Unassembled WGS sequence"/>
</dbReference>
<evidence type="ECO:0000256" key="1">
    <source>
        <dbReference type="ARBA" id="ARBA00023125"/>
    </source>
</evidence>
<protein>
    <submittedName>
        <fullName evidence="3">Transcriptional regulator, XRE family</fullName>
    </submittedName>
</protein>
<dbReference type="SMART" id="SM00530">
    <property type="entry name" value="HTH_XRE"/>
    <property type="match status" value="1"/>
</dbReference>
<sequence length="118" mass="12490">MNQQITYNALVGFELESIRKELGMEQSEISEITGISQPVLSRLEKGKAMITIDQLFVVCAALGVKPEDIISKASQGVEAFSTEDAVNVTTTKEANTSGAVLTGAAIGALLTLFLTKGK</sequence>
<dbReference type="GO" id="GO:0003700">
    <property type="term" value="F:DNA-binding transcription factor activity"/>
    <property type="evidence" value="ECO:0007669"/>
    <property type="project" value="TreeGrafter"/>
</dbReference>
<dbReference type="InterPro" id="IPR010982">
    <property type="entry name" value="Lambda_DNA-bd_dom_sf"/>
</dbReference>
<dbReference type="Pfam" id="PF01381">
    <property type="entry name" value="HTH_3"/>
    <property type="match status" value="1"/>
</dbReference>
<dbReference type="RefSeq" id="WP_052056607.1">
    <property type="nucleotide sequence ID" value="NZ_JQED01000031.1"/>
</dbReference>
<feature type="domain" description="HTH cro/C1-type" evidence="2">
    <location>
        <begin position="15"/>
        <end position="69"/>
    </location>
</feature>